<dbReference type="GO" id="GO:0016887">
    <property type="term" value="F:ATP hydrolysis activity"/>
    <property type="evidence" value="ECO:0007669"/>
    <property type="project" value="InterPro"/>
</dbReference>
<dbReference type="EMBL" id="RPFL01000021">
    <property type="protein sequence ID" value="RPD86136.1"/>
    <property type="molecule type" value="Genomic_DNA"/>
</dbReference>
<dbReference type="AlphaFoldDB" id="A0A3N4MXB6"/>
<reference evidence="3 4" key="1">
    <citation type="submission" date="2018-11" db="EMBL/GenBank/DDBJ databases">
        <title>Neisseria weixii sp. nov. isolated from the rectal contents of plateau pika (Ochotona cruzoniae).</title>
        <authorList>
            <person name="Zhang G."/>
        </authorList>
    </citation>
    <scope>NUCLEOTIDE SEQUENCE [LARGE SCALE GENOMIC DNA]</scope>
    <source>
        <strain evidence="3 4">10009</strain>
    </source>
</reference>
<dbReference type="Gene3D" id="3.40.50.300">
    <property type="entry name" value="P-loop containing nucleotide triphosphate hydrolases"/>
    <property type="match status" value="2"/>
</dbReference>
<gene>
    <name evidence="3" type="ORF">EGK74_08575</name>
</gene>
<keyword evidence="4" id="KW-1185">Reference proteome</keyword>
<dbReference type="InterPro" id="IPR041685">
    <property type="entry name" value="AAA_GajA/Old/RecF-like"/>
</dbReference>
<dbReference type="PIRSF" id="PIRSF029347">
    <property type="entry name" value="RecF"/>
    <property type="match status" value="1"/>
</dbReference>
<dbReference type="Proteomes" id="UP000272412">
    <property type="component" value="Unassembled WGS sequence"/>
</dbReference>
<evidence type="ECO:0000259" key="2">
    <source>
        <dbReference type="Pfam" id="PF13304"/>
    </source>
</evidence>
<feature type="domain" description="ATPase AAA-type core" evidence="2">
    <location>
        <begin position="274"/>
        <end position="333"/>
    </location>
</feature>
<evidence type="ECO:0000313" key="3">
    <source>
        <dbReference type="EMBL" id="RPD86136.1"/>
    </source>
</evidence>
<keyword evidence="3" id="KW-0067">ATP-binding</keyword>
<dbReference type="InterPro" id="IPR003959">
    <property type="entry name" value="ATPase_AAA_core"/>
</dbReference>
<dbReference type="InterPro" id="IPR051396">
    <property type="entry name" value="Bact_Antivir_Def_Nuclease"/>
</dbReference>
<dbReference type="CDD" id="cd00267">
    <property type="entry name" value="ABC_ATPase"/>
    <property type="match status" value="1"/>
</dbReference>
<feature type="domain" description="Endonuclease GajA/Old nuclease/RecF-like AAA" evidence="1">
    <location>
        <begin position="9"/>
        <end position="65"/>
    </location>
</feature>
<dbReference type="PANTHER" id="PTHR43581">
    <property type="entry name" value="ATP/GTP PHOSPHATASE"/>
    <property type="match status" value="1"/>
</dbReference>
<keyword evidence="3" id="KW-0547">Nucleotide-binding</keyword>
<dbReference type="SUPFAM" id="SSF52540">
    <property type="entry name" value="P-loop containing nucleoside triphosphate hydrolases"/>
    <property type="match status" value="1"/>
</dbReference>
<organism evidence="3 4">
    <name type="scientific">Neisseria weixii</name>
    <dbReference type="NCBI Taxonomy" id="1853276"/>
    <lineage>
        <taxon>Bacteria</taxon>
        <taxon>Pseudomonadati</taxon>
        <taxon>Pseudomonadota</taxon>
        <taxon>Betaproteobacteria</taxon>
        <taxon>Neisseriales</taxon>
        <taxon>Neisseriaceae</taxon>
        <taxon>Neisseria</taxon>
    </lineage>
</organism>
<proteinExistence type="predicted"/>
<dbReference type="Pfam" id="PF13175">
    <property type="entry name" value="AAA_15"/>
    <property type="match status" value="1"/>
</dbReference>
<sequence>MTAPIMLKFKQFSIRNFKSIDQISLDFNNLTCIVGMNGAGKSTILQALDFTSQLMVGRIDEWLEQRGWNISQLTNQNLKSKAKNSFIRIQMVLEWSFQENPKDVRELVWDAEFDVRRLKCRDESLTVNGEVIFASTGLDFSVSGTPNPTEILWDYTGSMLSSMTESWFDQHRFLKKIREALLGISSLELLSPAILKKSSRSPVGRIGISGENLASFIHGLTKSQQEDLVHNLRIFYPNLSRINTKKKVGGWIILGFEEQFKNQKTISDSVHINDGLLRILAVLAQQKHGSPTLLLLDEIENGINQEIMGKLVEFLSSSGIQALITTHSPLLLNYLSDEQAVESVYFTYRTDTGSLNLKKFFEVIDHPEILDFAGPGEVYANTDLKHLADKCRLLDMENSEPKK</sequence>
<dbReference type="InterPro" id="IPR014555">
    <property type="entry name" value="RecF-like"/>
</dbReference>
<dbReference type="GO" id="GO:0005524">
    <property type="term" value="F:ATP binding"/>
    <property type="evidence" value="ECO:0007669"/>
    <property type="project" value="UniProtKB-KW"/>
</dbReference>
<dbReference type="RefSeq" id="WP_123804472.1">
    <property type="nucleotide sequence ID" value="NZ_RPFL01000021.1"/>
</dbReference>
<accession>A0A3N4MXB6</accession>
<dbReference type="InterPro" id="IPR027417">
    <property type="entry name" value="P-loop_NTPase"/>
</dbReference>
<dbReference type="Pfam" id="PF13304">
    <property type="entry name" value="AAA_21"/>
    <property type="match status" value="1"/>
</dbReference>
<dbReference type="PANTHER" id="PTHR43581:SF4">
    <property type="entry name" value="ATP_GTP PHOSPHATASE"/>
    <property type="match status" value="1"/>
</dbReference>
<evidence type="ECO:0000259" key="1">
    <source>
        <dbReference type="Pfam" id="PF13175"/>
    </source>
</evidence>
<evidence type="ECO:0000313" key="4">
    <source>
        <dbReference type="Proteomes" id="UP000272412"/>
    </source>
</evidence>
<comment type="caution">
    <text evidence="3">The sequence shown here is derived from an EMBL/GenBank/DDBJ whole genome shotgun (WGS) entry which is preliminary data.</text>
</comment>
<name>A0A3N4MXB6_9NEIS</name>
<protein>
    <submittedName>
        <fullName evidence="3">ATP-binding cassette domain-containing protein</fullName>
    </submittedName>
</protein>